<dbReference type="Proteomes" id="UP000214365">
    <property type="component" value="Unassembled WGS sequence"/>
</dbReference>
<dbReference type="OrthoDB" id="4215304at2759"/>
<evidence type="ECO:0000313" key="8">
    <source>
        <dbReference type="EMBL" id="OKL55456.1"/>
    </source>
</evidence>
<dbReference type="GO" id="GO:0004553">
    <property type="term" value="F:hydrolase activity, hydrolyzing O-glycosyl compounds"/>
    <property type="evidence" value="ECO:0007669"/>
    <property type="project" value="InterPro"/>
</dbReference>
<dbReference type="InterPro" id="IPR001764">
    <property type="entry name" value="Glyco_hydro_3_N"/>
</dbReference>
<dbReference type="GeneID" id="31009039"/>
<dbReference type="GO" id="GO:0005975">
    <property type="term" value="P:carbohydrate metabolic process"/>
    <property type="evidence" value="ECO:0007669"/>
    <property type="project" value="InterPro"/>
</dbReference>
<dbReference type="Pfam" id="PF00583">
    <property type="entry name" value="Acetyltransf_1"/>
    <property type="match status" value="1"/>
</dbReference>
<organism evidence="8 9">
    <name type="scientific">Talaromyces atroroseus</name>
    <dbReference type="NCBI Taxonomy" id="1441469"/>
    <lineage>
        <taxon>Eukaryota</taxon>
        <taxon>Fungi</taxon>
        <taxon>Dikarya</taxon>
        <taxon>Ascomycota</taxon>
        <taxon>Pezizomycotina</taxon>
        <taxon>Eurotiomycetes</taxon>
        <taxon>Eurotiomycetidae</taxon>
        <taxon>Eurotiales</taxon>
        <taxon>Trichocomaceae</taxon>
        <taxon>Talaromyces</taxon>
        <taxon>Talaromyces sect. Trachyspermi</taxon>
    </lineage>
</organism>
<evidence type="ECO:0000259" key="7">
    <source>
        <dbReference type="Pfam" id="PF00933"/>
    </source>
</evidence>
<dbReference type="SUPFAM" id="SSF55729">
    <property type="entry name" value="Acyl-CoA N-acyltransferases (Nat)"/>
    <property type="match status" value="1"/>
</dbReference>
<proteinExistence type="inferred from homology"/>
<dbReference type="GO" id="GO:0009254">
    <property type="term" value="P:peptidoglycan turnover"/>
    <property type="evidence" value="ECO:0007669"/>
    <property type="project" value="TreeGrafter"/>
</dbReference>
<dbReference type="PANTHER" id="PTHR30480:SF8">
    <property type="entry name" value="PUTATIVE (AFU_ORTHOLOGUE AFUA_8G04060)-RELATED"/>
    <property type="match status" value="1"/>
</dbReference>
<keyword evidence="5" id="KW-0326">Glycosidase</keyword>
<keyword evidence="4" id="KW-0119">Carbohydrate metabolism</keyword>
<gene>
    <name evidence="8" type="ORF">UA08_09283</name>
</gene>
<dbReference type="Pfam" id="PF00933">
    <property type="entry name" value="Glyco_hydro_3"/>
    <property type="match status" value="1"/>
</dbReference>
<evidence type="ECO:0000313" key="9">
    <source>
        <dbReference type="Proteomes" id="UP000214365"/>
    </source>
</evidence>
<accession>A0A1Q5Q6I6</accession>
<dbReference type="AlphaFoldDB" id="A0A1Q5Q6I6"/>
<dbReference type="RefSeq" id="XP_020115577.1">
    <property type="nucleotide sequence ID" value="XM_020265209.1"/>
</dbReference>
<dbReference type="InterPro" id="IPR017853">
    <property type="entry name" value="GH"/>
</dbReference>
<protein>
    <recommendedName>
        <fullName evidence="10">Glycoside hydrolase family 3 N-terminal domain-containing protein</fullName>
    </recommendedName>
</protein>
<dbReference type="SUPFAM" id="SSF51445">
    <property type="entry name" value="(Trans)glycosidases"/>
    <property type="match status" value="1"/>
</dbReference>
<comment type="caution">
    <text evidence="8">The sequence shown here is derived from an EMBL/GenBank/DDBJ whole genome shotgun (WGS) entry which is preliminary data.</text>
</comment>
<dbReference type="Gene3D" id="3.40.630.30">
    <property type="match status" value="1"/>
</dbReference>
<dbReference type="Gene3D" id="3.40.50.1700">
    <property type="entry name" value="Glycoside hydrolase family 3 C-terminal domain"/>
    <property type="match status" value="1"/>
</dbReference>
<dbReference type="GO" id="GO:0016747">
    <property type="term" value="F:acyltransferase activity, transferring groups other than amino-acyl groups"/>
    <property type="evidence" value="ECO:0007669"/>
    <property type="project" value="InterPro"/>
</dbReference>
<evidence type="ECO:0008006" key="10">
    <source>
        <dbReference type="Google" id="ProtNLM"/>
    </source>
</evidence>
<dbReference type="PANTHER" id="PTHR30480">
    <property type="entry name" value="BETA-HEXOSAMINIDASE-RELATED"/>
    <property type="match status" value="1"/>
</dbReference>
<dbReference type="CDD" id="cd04301">
    <property type="entry name" value="NAT_SF"/>
    <property type="match status" value="1"/>
</dbReference>
<dbReference type="EMBL" id="LFMY01000021">
    <property type="protein sequence ID" value="OKL55456.1"/>
    <property type="molecule type" value="Genomic_DNA"/>
</dbReference>
<keyword evidence="3" id="KW-0325">Glycoprotein</keyword>
<evidence type="ECO:0000256" key="4">
    <source>
        <dbReference type="ARBA" id="ARBA00023277"/>
    </source>
</evidence>
<evidence type="ECO:0000256" key="5">
    <source>
        <dbReference type="ARBA" id="ARBA00023295"/>
    </source>
</evidence>
<dbReference type="InterPro" id="IPR050226">
    <property type="entry name" value="NagZ_Beta-hexosaminidase"/>
</dbReference>
<dbReference type="STRING" id="1441469.A0A1Q5Q6I6"/>
<dbReference type="InterPro" id="IPR016181">
    <property type="entry name" value="Acyl_CoA_acyltransferase"/>
</dbReference>
<dbReference type="Gene3D" id="3.20.20.300">
    <property type="entry name" value="Glycoside hydrolase, family 3, N-terminal domain"/>
    <property type="match status" value="1"/>
</dbReference>
<keyword evidence="9" id="KW-1185">Reference proteome</keyword>
<evidence type="ECO:0000256" key="2">
    <source>
        <dbReference type="ARBA" id="ARBA00022801"/>
    </source>
</evidence>
<comment type="similarity">
    <text evidence="1">Belongs to the glycosyl hydrolase 3 family.</text>
</comment>
<reference evidence="8 9" key="1">
    <citation type="submission" date="2015-06" db="EMBL/GenBank/DDBJ databases">
        <title>Talaromyces atroroseus IBT 11181 draft genome.</title>
        <authorList>
            <person name="Rasmussen K.B."/>
            <person name="Rasmussen S."/>
            <person name="Petersen B."/>
            <person name="Sicheritz-Ponten T."/>
            <person name="Mortensen U.H."/>
            <person name="Thrane U."/>
        </authorList>
    </citation>
    <scope>NUCLEOTIDE SEQUENCE [LARGE SCALE GENOMIC DNA]</scope>
    <source>
        <strain evidence="8 9">IBT 11181</strain>
    </source>
</reference>
<dbReference type="PRINTS" id="PR00133">
    <property type="entry name" value="GLHYDRLASE3"/>
</dbReference>
<evidence type="ECO:0000256" key="3">
    <source>
        <dbReference type="ARBA" id="ARBA00023180"/>
    </source>
</evidence>
<dbReference type="InterPro" id="IPR036962">
    <property type="entry name" value="Glyco_hydro_3_N_sf"/>
</dbReference>
<sequence length="736" mass="80963">MPDAVSVLRATCNVSSGILIEVAFSLLSLERNMDDNELSRLVGSLCLMGIDGTSMTTETRKLIETYAVGAIILTSKNLKCYARPLLIAVDQEGGSINSLNADEVTQFPSAMGLAATQQQDLVEKAAHAIAQELRCLGFNWILGPVLDVLPTTRVQPLGVRTFGDDPFAVATYGAHMIKGFKSGGIATGGKHFPGYGDTSFPDDSPENVPCILYSKAQLHQNQFVPFREAIQHNVDSILVGGCAMTGLGEETVPHACLSHKVVTDILRHELGFDGVIVSECLAMEALCENIGVSQGAIMAILAGCDFIMVCQTYQTQLEALSGLKLGVQRGHIPIQVVNTAVERINLLKDRLTSWDQALYPGGIPKLNELNRIHSNISLQAYRQSVSLIRDTNAHSSILKSMSANDDILLLTPLLDLFPSTLTKRHHESDWTTRSKPGHFAVGEDIFQKFGLSLANARNGPITHTSYSSNGLRPSHEALISQAAAVIIVTADVTRNSYQYGVTKYVNMMCKSQKDCQGNAKPLIVVAVSTPYDFLEDLDIQTYICLYDYTKPALNVLVDILTGKFLPTGVPELASMRHRKTAKNILQPRTQFLGQMWLVENYDPEKDGPALQRLLKGVPGIQNYHHPWSTNFEARIDGIENNHFVVKNSSNGTIHGFCATYYIKSTSRAYIAACIVNPHRRRMGIGGSICTYAIAWLSENKKPAQIQWCYSFPALFSTPELAQRESTQRADMWMNHW</sequence>
<evidence type="ECO:0000256" key="1">
    <source>
        <dbReference type="ARBA" id="ARBA00005336"/>
    </source>
</evidence>
<feature type="domain" description="Glycoside hydrolase family 3 N-terminal" evidence="7">
    <location>
        <begin position="72"/>
        <end position="345"/>
    </location>
</feature>
<name>A0A1Q5Q6I6_TALAT</name>
<evidence type="ECO:0000259" key="6">
    <source>
        <dbReference type="Pfam" id="PF00583"/>
    </source>
</evidence>
<keyword evidence="2" id="KW-0378">Hydrolase</keyword>
<feature type="domain" description="N-acetyltransferase" evidence="6">
    <location>
        <begin position="624"/>
        <end position="699"/>
    </location>
</feature>
<dbReference type="InterPro" id="IPR036881">
    <property type="entry name" value="Glyco_hydro_3_C_sf"/>
</dbReference>
<dbReference type="InterPro" id="IPR000182">
    <property type="entry name" value="GNAT_dom"/>
</dbReference>